<dbReference type="Gene3D" id="3.60.110.10">
    <property type="entry name" value="Carbon-nitrogen hydrolase"/>
    <property type="match status" value="1"/>
</dbReference>
<keyword evidence="4" id="KW-1185">Reference proteome</keyword>
<proteinExistence type="inferred from homology"/>
<evidence type="ECO:0000259" key="2">
    <source>
        <dbReference type="PROSITE" id="PS50263"/>
    </source>
</evidence>
<dbReference type="CDD" id="cd07583">
    <property type="entry name" value="nitrilase_5"/>
    <property type="match status" value="1"/>
</dbReference>
<dbReference type="Pfam" id="PF00795">
    <property type="entry name" value="CN_hydrolase"/>
    <property type="match status" value="1"/>
</dbReference>
<dbReference type="InterPro" id="IPR036526">
    <property type="entry name" value="C-N_Hydrolase_sf"/>
</dbReference>
<reference evidence="3 4" key="1">
    <citation type="submission" date="2006-10" db="EMBL/GenBank/DDBJ databases">
        <title>Complete sequence of Syntrophobacter fumaroxidans MPOB.</title>
        <authorList>
            <consortium name="US DOE Joint Genome Institute"/>
            <person name="Copeland A."/>
            <person name="Lucas S."/>
            <person name="Lapidus A."/>
            <person name="Barry K."/>
            <person name="Detter J.C."/>
            <person name="Glavina del Rio T."/>
            <person name="Hammon N."/>
            <person name="Israni S."/>
            <person name="Pitluck S."/>
            <person name="Goltsman E.G."/>
            <person name="Martinez M."/>
            <person name="Schmutz J."/>
            <person name="Larimer F."/>
            <person name="Land M."/>
            <person name="Hauser L."/>
            <person name="Kyrpides N."/>
            <person name="Kim E."/>
            <person name="Boone D.R."/>
            <person name="Brockman F."/>
            <person name="Culley D."/>
            <person name="Ferry J."/>
            <person name="Gunsalus R."/>
            <person name="McInerney M.J."/>
            <person name="Morrison M."/>
            <person name="Plugge C."/>
            <person name="Rohlin L."/>
            <person name="Scholten J."/>
            <person name="Sieber J."/>
            <person name="Stams A.J.M."/>
            <person name="Worm P."/>
            <person name="Henstra A.M."/>
            <person name="Richardson P."/>
        </authorList>
    </citation>
    <scope>NUCLEOTIDE SEQUENCE [LARGE SCALE GENOMIC DNA]</scope>
    <source>
        <strain evidence="4">DSM 10017 / MPOB</strain>
    </source>
</reference>
<accession>A0LH50</accession>
<dbReference type="PROSITE" id="PS50263">
    <property type="entry name" value="CN_HYDROLASE"/>
    <property type="match status" value="1"/>
</dbReference>
<dbReference type="InterPro" id="IPR001110">
    <property type="entry name" value="UPF0012_CS"/>
</dbReference>
<dbReference type="InParanoid" id="A0LH50"/>
<name>A0LH50_SYNFM</name>
<dbReference type="PANTHER" id="PTHR23088">
    <property type="entry name" value="NITRILASE-RELATED"/>
    <property type="match status" value="1"/>
</dbReference>
<evidence type="ECO:0000256" key="1">
    <source>
        <dbReference type="ARBA" id="ARBA00010613"/>
    </source>
</evidence>
<dbReference type="STRING" id="335543.Sfum_1058"/>
<dbReference type="AlphaFoldDB" id="A0LH50"/>
<gene>
    <name evidence="3" type="ordered locus">Sfum_1058</name>
</gene>
<dbReference type="SUPFAM" id="SSF56317">
    <property type="entry name" value="Carbon-nitrogen hydrolase"/>
    <property type="match status" value="1"/>
</dbReference>
<dbReference type="FunCoup" id="A0LH50">
    <property type="interactions" value="86"/>
</dbReference>
<evidence type="ECO:0000313" key="3">
    <source>
        <dbReference type="EMBL" id="ABK16752.1"/>
    </source>
</evidence>
<dbReference type="OrthoDB" id="9811121at2"/>
<dbReference type="GO" id="GO:0016746">
    <property type="term" value="F:acyltransferase activity"/>
    <property type="evidence" value="ECO:0007669"/>
    <property type="project" value="UniProtKB-KW"/>
</dbReference>
<organism evidence="3 4">
    <name type="scientific">Syntrophobacter fumaroxidans (strain DSM 10017 / MPOB)</name>
    <dbReference type="NCBI Taxonomy" id="335543"/>
    <lineage>
        <taxon>Bacteria</taxon>
        <taxon>Pseudomonadati</taxon>
        <taxon>Thermodesulfobacteriota</taxon>
        <taxon>Syntrophobacteria</taxon>
        <taxon>Syntrophobacterales</taxon>
        <taxon>Syntrophobacteraceae</taxon>
        <taxon>Syntrophobacter</taxon>
    </lineage>
</organism>
<dbReference type="HOGENOM" id="CLU_030130_3_1_7"/>
<comment type="similarity">
    <text evidence="1">Belongs to the carbon-nitrogen hydrolase superfamily. NIT1/NIT2 family.</text>
</comment>
<dbReference type="RefSeq" id="WP_011697923.1">
    <property type="nucleotide sequence ID" value="NC_008554.1"/>
</dbReference>
<dbReference type="eggNOG" id="COG0388">
    <property type="taxonomic scope" value="Bacteria"/>
</dbReference>
<dbReference type="PANTHER" id="PTHR23088:SF27">
    <property type="entry name" value="DEAMINATED GLUTATHIONE AMIDASE"/>
    <property type="match status" value="1"/>
</dbReference>
<protein>
    <submittedName>
        <fullName evidence="3">Nitrilase/cyanide hydratase and apolipoprotein N-acyltransferase</fullName>
    </submittedName>
</protein>
<keyword evidence="3" id="KW-0449">Lipoprotein</keyword>
<dbReference type="InterPro" id="IPR003010">
    <property type="entry name" value="C-N_Hydrolase"/>
</dbReference>
<keyword evidence="3" id="KW-0808">Transferase</keyword>
<sequence>MRELVAACLQLRVVPGNVDANLANAREGIEELASGECRLVVLPEMWACGFPYSRLQEVASRTPEVVEEMRGWARRHGMVLVGSLPESVDGRIYNTSYVIDANGEIAGSYRKVHLFSLHHEDLHFGRGETSLVCSTEAGELGVMICYDLRFPELGRKLALDGARIMCVSSHWPDIRIDHWSLLLRARAVENQLFVIGCNGCGTEKKMRYGGASAIISPMGKVLIEAGTGPESIAAALDMEEVDRFRKLITCFPDRVPAVYE</sequence>
<feature type="domain" description="CN hydrolase" evidence="2">
    <location>
        <begin position="4"/>
        <end position="238"/>
    </location>
</feature>
<keyword evidence="3" id="KW-0012">Acyltransferase</keyword>
<dbReference type="KEGG" id="sfu:Sfum_1058"/>
<dbReference type="PROSITE" id="PS01227">
    <property type="entry name" value="UPF0012"/>
    <property type="match status" value="1"/>
</dbReference>
<evidence type="ECO:0000313" key="4">
    <source>
        <dbReference type="Proteomes" id="UP000001784"/>
    </source>
</evidence>
<dbReference type="Proteomes" id="UP000001784">
    <property type="component" value="Chromosome"/>
</dbReference>
<dbReference type="EMBL" id="CP000478">
    <property type="protein sequence ID" value="ABK16752.1"/>
    <property type="molecule type" value="Genomic_DNA"/>
</dbReference>